<keyword evidence="4" id="KW-0812">Transmembrane</keyword>
<sequence length="287" mass="30489">MSAHTGERAAVLVSGPRPDPASVAMVKTWQQRRLIPYVARRCNQKRYLRTWLGRSWLVLRPGLPLVSQLFVFAGVVKFQTGATPYAIVLLLGFAVWMLLSESAYWGARSLELNRRTLRALRVPTLLLGLGAAGPALVDTAIGLGFLAIALLVYLVSDGQFFLALGPETLLAPVGAALLLMLGMGIGLALAVPGSLARDVRFGLRVALGAWYLLTPIVYPISAVPDGLRQVVECNPATGAVGLVMHGLVGQPMPSTLSLASSAIFGVGVLAGGVWLIARLEPRALDHV</sequence>
<keyword evidence="4" id="KW-1133">Transmembrane helix</keyword>
<feature type="transmembrane region" description="Helical" evidence="4">
    <location>
        <begin position="125"/>
        <end position="156"/>
    </location>
</feature>
<dbReference type="RefSeq" id="WP_353866117.1">
    <property type="nucleotide sequence ID" value="NZ_CP088295.1"/>
</dbReference>
<dbReference type="Proteomes" id="UP001058860">
    <property type="component" value="Chromosome"/>
</dbReference>
<dbReference type="PANTHER" id="PTHR30413:SF8">
    <property type="entry name" value="TRANSPORT PERMEASE PROTEIN"/>
    <property type="match status" value="1"/>
</dbReference>
<keyword evidence="3" id="KW-0813">Transport</keyword>
<protein>
    <submittedName>
        <fullName evidence="5">ABC transporter permease</fullName>
    </submittedName>
</protein>
<keyword evidence="6" id="KW-1185">Reference proteome</keyword>
<proteinExistence type="inferred from homology"/>
<reference evidence="6" key="1">
    <citation type="submission" date="2021-11" db="EMBL/GenBank/DDBJ databases">
        <title>Cultivation dependent microbiological survey of springs from the worlds oldest radium mine currently devoted to the extraction of radon-saturated water.</title>
        <authorList>
            <person name="Kapinusova G."/>
            <person name="Smrhova T."/>
            <person name="Strejcek M."/>
            <person name="Suman J."/>
            <person name="Jani K."/>
            <person name="Pajer P."/>
            <person name="Uhlik O."/>
        </authorList>
    </citation>
    <scope>NUCLEOTIDE SEQUENCE [LARGE SCALE GENOMIC DNA]</scope>
    <source>
        <strain evidence="6">J379</strain>
    </source>
</reference>
<organism evidence="5 6">
    <name type="scientific">Svornostia abyssi</name>
    <dbReference type="NCBI Taxonomy" id="2898438"/>
    <lineage>
        <taxon>Bacteria</taxon>
        <taxon>Bacillati</taxon>
        <taxon>Actinomycetota</taxon>
        <taxon>Thermoleophilia</taxon>
        <taxon>Solirubrobacterales</taxon>
        <taxon>Baekduiaceae</taxon>
        <taxon>Svornostia</taxon>
    </lineage>
</organism>
<comment type="similarity">
    <text evidence="2">Belongs to the ABC-2 integral membrane protein family.</text>
</comment>
<accession>A0ABY5PM38</accession>
<comment type="subcellular location">
    <subcellularLocation>
        <location evidence="1">Cell inner membrane</location>
        <topology evidence="1">Multi-pass membrane protein</topology>
    </subcellularLocation>
</comment>
<dbReference type="PANTHER" id="PTHR30413">
    <property type="entry name" value="INNER MEMBRANE TRANSPORT PERMEASE"/>
    <property type="match status" value="1"/>
</dbReference>
<feature type="transmembrane region" description="Helical" evidence="4">
    <location>
        <begin position="201"/>
        <end position="220"/>
    </location>
</feature>
<evidence type="ECO:0000256" key="4">
    <source>
        <dbReference type="SAM" id="Phobius"/>
    </source>
</evidence>
<keyword evidence="4" id="KW-0472">Membrane</keyword>
<evidence type="ECO:0000256" key="1">
    <source>
        <dbReference type="ARBA" id="ARBA00004429"/>
    </source>
</evidence>
<evidence type="ECO:0000313" key="5">
    <source>
        <dbReference type="EMBL" id="UUY05674.1"/>
    </source>
</evidence>
<feature type="transmembrane region" description="Helical" evidence="4">
    <location>
        <begin position="256"/>
        <end position="277"/>
    </location>
</feature>
<evidence type="ECO:0000256" key="3">
    <source>
        <dbReference type="ARBA" id="ARBA00022448"/>
    </source>
</evidence>
<dbReference type="EMBL" id="CP088295">
    <property type="protein sequence ID" value="UUY05674.1"/>
    <property type="molecule type" value="Genomic_DNA"/>
</dbReference>
<name>A0ABY5PM38_9ACTN</name>
<gene>
    <name evidence="5" type="ORF">LRS13_09185</name>
</gene>
<feature type="transmembrane region" description="Helical" evidence="4">
    <location>
        <begin position="56"/>
        <end position="76"/>
    </location>
</feature>
<feature type="transmembrane region" description="Helical" evidence="4">
    <location>
        <begin position="82"/>
        <end position="104"/>
    </location>
</feature>
<evidence type="ECO:0000313" key="6">
    <source>
        <dbReference type="Proteomes" id="UP001058860"/>
    </source>
</evidence>
<evidence type="ECO:0000256" key="2">
    <source>
        <dbReference type="ARBA" id="ARBA00007783"/>
    </source>
</evidence>
<feature type="transmembrane region" description="Helical" evidence="4">
    <location>
        <begin position="168"/>
        <end position="189"/>
    </location>
</feature>